<evidence type="ECO:0000313" key="1">
    <source>
        <dbReference type="EMBL" id="KAJ8633140.1"/>
    </source>
</evidence>
<protein>
    <submittedName>
        <fullName evidence="1">Uncharacterized protein</fullName>
    </submittedName>
</protein>
<proteinExistence type="predicted"/>
<reference evidence="1 2" key="1">
    <citation type="journal article" date="2022" name="Hortic Res">
        <title>A haplotype resolved chromosomal level avocado genome allows analysis of novel avocado genes.</title>
        <authorList>
            <person name="Nath O."/>
            <person name="Fletcher S.J."/>
            <person name="Hayward A."/>
            <person name="Shaw L.M."/>
            <person name="Masouleh A.K."/>
            <person name="Furtado A."/>
            <person name="Henry R.J."/>
            <person name="Mitter N."/>
        </authorList>
    </citation>
    <scope>NUCLEOTIDE SEQUENCE [LARGE SCALE GENOMIC DNA]</scope>
    <source>
        <strain evidence="2">cv. Hass</strain>
    </source>
</reference>
<name>A0ACC2LIQ5_PERAE</name>
<gene>
    <name evidence="1" type="ORF">MRB53_026476</name>
</gene>
<organism evidence="1 2">
    <name type="scientific">Persea americana</name>
    <name type="common">Avocado</name>
    <dbReference type="NCBI Taxonomy" id="3435"/>
    <lineage>
        <taxon>Eukaryota</taxon>
        <taxon>Viridiplantae</taxon>
        <taxon>Streptophyta</taxon>
        <taxon>Embryophyta</taxon>
        <taxon>Tracheophyta</taxon>
        <taxon>Spermatophyta</taxon>
        <taxon>Magnoliopsida</taxon>
        <taxon>Magnoliidae</taxon>
        <taxon>Laurales</taxon>
        <taxon>Lauraceae</taxon>
        <taxon>Persea</taxon>
    </lineage>
</organism>
<comment type="caution">
    <text evidence="1">The sequence shown here is derived from an EMBL/GenBank/DDBJ whole genome shotgun (WGS) entry which is preliminary data.</text>
</comment>
<evidence type="ECO:0000313" key="2">
    <source>
        <dbReference type="Proteomes" id="UP001234297"/>
    </source>
</evidence>
<keyword evidence="2" id="KW-1185">Reference proteome</keyword>
<dbReference type="EMBL" id="CM056816">
    <property type="protein sequence ID" value="KAJ8633140.1"/>
    <property type="molecule type" value="Genomic_DNA"/>
</dbReference>
<accession>A0ACC2LIQ5</accession>
<sequence>MESTINFACKSHKVTVIAEAALKVKLALETICIAALAPPTLMFGSVSPFDLKKTPHARGKINLAKDTPALGPLFAPLIKSSNLKCVFKTPKIPMTNVAVMVTSEGQSCPQTRSRSKRTSEGSSSAQMRGLVVLTSKPQRKKNNRTRKGRATKSVNSIDSSSSSNSAEESSFSSNPLYDQPEAIFMEEEFLPHVHNNVSTPSSPSVSQKSFAKVLVTGAEGDKTMGEIIAKLQQKIIMADFVADQDEMKRDENQTISQSKAASCHMVHSTEEEHDEIEEKDTPKEEAVEHTSNEACPIQLRAGKQLPKRTTQVEKKSKGKAVEENESTGEQSQQGAKKVVNEKSPTKYDVLAHLKKI</sequence>
<dbReference type="Proteomes" id="UP001234297">
    <property type="component" value="Chromosome 8"/>
</dbReference>